<dbReference type="InterPro" id="IPR041916">
    <property type="entry name" value="Anti_sigma_zinc_sf"/>
</dbReference>
<evidence type="ECO:0000256" key="6">
    <source>
        <dbReference type="SAM" id="MobiDB-lite"/>
    </source>
</evidence>
<gene>
    <name evidence="8" type="ORF">GCM10010439_40970</name>
</gene>
<evidence type="ECO:0000256" key="5">
    <source>
        <dbReference type="ARBA" id="ARBA00023163"/>
    </source>
</evidence>
<dbReference type="SUPFAM" id="SSF88659">
    <property type="entry name" value="Sigma3 and sigma4 domains of RNA polymerase sigma factors"/>
    <property type="match status" value="1"/>
</dbReference>
<dbReference type="InterPro" id="IPR013325">
    <property type="entry name" value="RNA_pol_sigma_r2"/>
</dbReference>
<sequence>MGEHTRAVQGDAVLITRAREGDDEACGELRERHGRAALRLAGLLTRGREEAEAVTAGAFAAVFEILRQGGGPSDAFRPFLLTTLRRAVAGHRDTERETFDPDIPFVDPALAGLEGRTVVRAYLSLPERWRAVLWHTAVEGTSPGRVPQLFGIGADGVTALAHRAREGLRQAYLQLHLAEALPPECRPVLDRIRVYLRGDLTDREAVRVRSHLRGCARCRTAVADLKDVGGRLPDVAALVLGTAASAYLLPRGIGLPFRWVGTVLSAWWWRSSPGRRKRVATAGAVAVVLTAGLLVWPTGEPRTLVRQGETPVAEEPDPRRPARSPSRRAQTDQVNETERMIRTLSSRPGPPAPPRPVESRALPVLKAGVQPVGALVPGRTGIVVLTVRNEGAVRSGEVVADVSLPRGVAWHDGSSGALDEGWSCRPVESVLRCGRPPLPPGGGASAHLPVAVAPDAGPGASPSVVLPGSAVRGRASAGVGASGLPARFAVDGRVRVTMVGNILLSCPGHEPECGPARQRRGVRLDNDRWEMGPLDLDGADGTVASSPALLEASGRVRWAGLYWSGMTEPDSGKADPRKYTARLRGPSGSYRTVEASWTERVSLPEHQAYQAFAEVTEQVRRAGRDGGRWWVADVPALTGPGTYAGWSLVVVSDDPEAEPGRTVVLDGARALGTGGTTRLRVPLGGLPSGAPARIGLLAWEGDAARAGDTVLLDGRPLSSPNAFTGTLAEGERTLSFGMDLVSYRAQPTEKSVLEVVSTADALMVGVVTVMTPSRR</sequence>
<dbReference type="Pfam" id="PF13490">
    <property type="entry name" value="zf-HC2"/>
    <property type="match status" value="1"/>
</dbReference>
<evidence type="ECO:0000259" key="7">
    <source>
        <dbReference type="Pfam" id="PF13490"/>
    </source>
</evidence>
<dbReference type="PANTHER" id="PTHR43133">
    <property type="entry name" value="RNA POLYMERASE ECF-TYPE SIGMA FACTO"/>
    <property type="match status" value="1"/>
</dbReference>
<keyword evidence="5" id="KW-0804">Transcription</keyword>
<protein>
    <recommendedName>
        <fullName evidence="7">Putative zinc-finger domain-containing protein</fullName>
    </recommendedName>
</protein>
<comment type="caution">
    <text evidence="8">The sequence shown here is derived from an EMBL/GenBank/DDBJ whole genome shotgun (WGS) entry which is preliminary data.</text>
</comment>
<reference evidence="8 9" key="1">
    <citation type="journal article" date="2019" name="Int. J. Syst. Evol. Microbiol.">
        <title>The Global Catalogue of Microorganisms (GCM) 10K type strain sequencing project: providing services to taxonomists for standard genome sequencing and annotation.</title>
        <authorList>
            <consortium name="The Broad Institute Genomics Platform"/>
            <consortium name="The Broad Institute Genome Sequencing Center for Infectious Disease"/>
            <person name="Wu L."/>
            <person name="Ma J."/>
        </authorList>
    </citation>
    <scope>NUCLEOTIDE SEQUENCE [LARGE SCALE GENOMIC DNA]</scope>
    <source>
        <strain evidence="8 9">JCM 8201</strain>
    </source>
</reference>
<feature type="region of interest" description="Disordered" evidence="6">
    <location>
        <begin position="304"/>
        <end position="356"/>
    </location>
</feature>
<dbReference type="Gene3D" id="1.10.1740.10">
    <property type="match status" value="1"/>
</dbReference>
<accession>A0ABN3UBX0</accession>
<evidence type="ECO:0000313" key="8">
    <source>
        <dbReference type="EMBL" id="GAA2729754.1"/>
    </source>
</evidence>
<evidence type="ECO:0000313" key="9">
    <source>
        <dbReference type="Proteomes" id="UP001501842"/>
    </source>
</evidence>
<dbReference type="InterPro" id="IPR027383">
    <property type="entry name" value="Znf_put"/>
</dbReference>
<dbReference type="InterPro" id="IPR013324">
    <property type="entry name" value="RNA_pol_sigma_r3/r4-like"/>
</dbReference>
<proteinExistence type="inferred from homology"/>
<dbReference type="EMBL" id="BAAATZ010000016">
    <property type="protein sequence ID" value="GAA2729754.1"/>
    <property type="molecule type" value="Genomic_DNA"/>
</dbReference>
<keyword evidence="3" id="KW-0731">Sigma factor</keyword>
<dbReference type="InterPro" id="IPR039425">
    <property type="entry name" value="RNA_pol_sigma-70-like"/>
</dbReference>
<keyword evidence="9" id="KW-1185">Reference proteome</keyword>
<evidence type="ECO:0000256" key="2">
    <source>
        <dbReference type="ARBA" id="ARBA00023015"/>
    </source>
</evidence>
<dbReference type="Proteomes" id="UP001501842">
    <property type="component" value="Unassembled WGS sequence"/>
</dbReference>
<dbReference type="PANTHER" id="PTHR43133:SF8">
    <property type="entry name" value="RNA POLYMERASE SIGMA FACTOR HI_1459-RELATED"/>
    <property type="match status" value="1"/>
</dbReference>
<evidence type="ECO:0000256" key="1">
    <source>
        <dbReference type="ARBA" id="ARBA00010641"/>
    </source>
</evidence>
<dbReference type="SUPFAM" id="SSF88946">
    <property type="entry name" value="Sigma2 domain of RNA polymerase sigma factors"/>
    <property type="match status" value="1"/>
</dbReference>
<keyword evidence="2" id="KW-0805">Transcription regulation</keyword>
<evidence type="ECO:0000256" key="4">
    <source>
        <dbReference type="ARBA" id="ARBA00023125"/>
    </source>
</evidence>
<organism evidence="8 9">
    <name type="scientific">Actinocorallia aurantiaca</name>
    <dbReference type="NCBI Taxonomy" id="46204"/>
    <lineage>
        <taxon>Bacteria</taxon>
        <taxon>Bacillati</taxon>
        <taxon>Actinomycetota</taxon>
        <taxon>Actinomycetes</taxon>
        <taxon>Streptosporangiales</taxon>
        <taxon>Thermomonosporaceae</taxon>
        <taxon>Actinocorallia</taxon>
    </lineage>
</organism>
<name>A0ABN3UBX0_9ACTN</name>
<dbReference type="RefSeq" id="WP_344452162.1">
    <property type="nucleotide sequence ID" value="NZ_BAAATZ010000016.1"/>
</dbReference>
<evidence type="ECO:0000256" key="3">
    <source>
        <dbReference type="ARBA" id="ARBA00023082"/>
    </source>
</evidence>
<feature type="domain" description="Putative zinc-finger" evidence="7">
    <location>
        <begin position="185"/>
        <end position="219"/>
    </location>
</feature>
<comment type="similarity">
    <text evidence="1">Belongs to the sigma-70 factor family. ECF subfamily.</text>
</comment>
<keyword evidence="4" id="KW-0238">DNA-binding</keyword>
<dbReference type="Gene3D" id="1.10.10.1320">
    <property type="entry name" value="Anti-sigma factor, zinc-finger domain"/>
    <property type="match status" value="1"/>
</dbReference>